<evidence type="ECO:0000313" key="2">
    <source>
        <dbReference type="WBParaSite" id="JU765_v2.g19788.t1"/>
    </source>
</evidence>
<accession>A0AC34QV35</accession>
<sequence>MDVEMEEESQPLILSGGTDIFEITDFTVITDSEQFIVSVENVLHEWNLSGASPNGVKRPISRLFPADFLQRCNWSHDSKPVNYPPNREFLLTHVWPDAPDGLSETVADEQSESEHLAAGIADLLLPESNFYPWSIITQQFGVFEYILLSPVKEEKDAIFTEDDLQMVQSGVEVAFANSECSLPVFIQFGTPDRIFFVGSLQNGNVKTTFETIHTHCGFTKHKCLSGLAELFRERLLDSAAQPLDITVAIQLEYIIRNDFDYDVELNPDAYHIKDITRLPFGTNRDLVKEFRLLTAWPGLKQEAITDTVNYSDLDPYAAPRWRATATFHKGIQGFLYRSLTKCKEIIRSEDATTITDILGEDVHHKKAAQAFGSVLDHGSNMRLNIVGYALPLDNQTVKDWVGKIFEVTETKLEKSLSAPYAEFLQKCEDNLRSARSIPRNTFVDKLIRVLLNCILMKDNQKEQIAAVCQIWKSFVESLRVYWDENQDLPSLKNVEVPDLSKCLLYQKIQMIQCCIESRKKRYELYDATKNFATRDDEFYDASEEFMDADDGSSPILEPEGRLHPVEGCNLLNYPDKPLYVPITQDRSPMTEDMLEEHAEFLASIPGEDRVKAQLDVLLSDMQAFKAANPGCCLEDFVRWHSPRDFVDDDLNGSGHLSERMSMDDNVWRKTWDSARPIAVTHQARLFNESKEAEQIFHFFSNIKVFDLFKLIMPGALVTAVYRLLDEAEECYSLIQNDFKSMVHQIVRYTQRQNIDDCLEALNLLCKVEARIAEYSSLKSKFELKESDFTNDDSDEENDSKYVADGSTLKAFVTELMSGVAPTQAFSNASPELIATPVPILGAPNGSLAMSVRRLLNNDARVELDAAEHDAGISDSLELKFPPITRKHYVLRCTAPRDKGSPRSMPQRMAAFIDGDVFRVCLSLTTDHTFS</sequence>
<reference evidence="2" key="1">
    <citation type="submission" date="2022-11" db="UniProtKB">
        <authorList>
            <consortium name="WormBaseParasite"/>
        </authorList>
    </citation>
    <scope>IDENTIFICATION</scope>
</reference>
<protein>
    <submittedName>
        <fullName evidence="2">Rab3 GTPase-activating protein catalytic subunit</fullName>
    </submittedName>
</protein>
<dbReference type="Proteomes" id="UP000887576">
    <property type="component" value="Unplaced"/>
</dbReference>
<dbReference type="WBParaSite" id="JU765_v2.g19788.t1">
    <property type="protein sequence ID" value="JU765_v2.g19788.t1"/>
    <property type="gene ID" value="JU765_v2.g19788"/>
</dbReference>
<evidence type="ECO:0000313" key="1">
    <source>
        <dbReference type="Proteomes" id="UP000887576"/>
    </source>
</evidence>
<organism evidence="1 2">
    <name type="scientific">Panagrolaimus sp. JU765</name>
    <dbReference type="NCBI Taxonomy" id="591449"/>
    <lineage>
        <taxon>Eukaryota</taxon>
        <taxon>Metazoa</taxon>
        <taxon>Ecdysozoa</taxon>
        <taxon>Nematoda</taxon>
        <taxon>Chromadorea</taxon>
        <taxon>Rhabditida</taxon>
        <taxon>Tylenchina</taxon>
        <taxon>Panagrolaimomorpha</taxon>
        <taxon>Panagrolaimoidea</taxon>
        <taxon>Panagrolaimidae</taxon>
        <taxon>Panagrolaimus</taxon>
    </lineage>
</organism>
<name>A0AC34QV35_9BILA</name>
<proteinExistence type="predicted"/>